<evidence type="ECO:0000313" key="1">
    <source>
        <dbReference type="EMBL" id="QHU28218.1"/>
    </source>
</evidence>
<protein>
    <submittedName>
        <fullName evidence="1">Uncharacterized protein</fullName>
    </submittedName>
</protein>
<accession>A0A6C0LEK6</accession>
<dbReference type="EMBL" id="MN740471">
    <property type="protein sequence ID" value="QHU28218.1"/>
    <property type="molecule type" value="Genomic_DNA"/>
</dbReference>
<organism evidence="1">
    <name type="scientific">viral metagenome</name>
    <dbReference type="NCBI Taxonomy" id="1070528"/>
    <lineage>
        <taxon>unclassified sequences</taxon>
        <taxon>metagenomes</taxon>
        <taxon>organismal metagenomes</taxon>
    </lineage>
</organism>
<proteinExistence type="predicted"/>
<reference evidence="1" key="1">
    <citation type="journal article" date="2020" name="Nature">
        <title>Giant virus diversity and host interactions through global metagenomics.</title>
        <authorList>
            <person name="Schulz F."/>
            <person name="Roux S."/>
            <person name="Paez-Espino D."/>
            <person name="Jungbluth S."/>
            <person name="Walsh D.A."/>
            <person name="Denef V.J."/>
            <person name="McMahon K.D."/>
            <person name="Konstantinidis K.T."/>
            <person name="Eloe-Fadrosh E.A."/>
            <person name="Kyrpides N.C."/>
            <person name="Woyke T."/>
        </authorList>
    </citation>
    <scope>NUCLEOTIDE SEQUENCE</scope>
    <source>
        <strain evidence="1">GVMAG-M-3300027770-73</strain>
    </source>
</reference>
<name>A0A6C0LEK6_9ZZZZ</name>
<sequence length="120" mass="14318">MVIKKIKSKNKTCKNFCKKVFLPEKERVEIEFSKKLNKKFKYQPIKVLRKTNKKSSLAKLLENMYLKSCNDIYCQKTCKNSKNKWLKSFTKKRKEKLIQQGAISGCRDLIKEFPEDYKNV</sequence>
<dbReference type="AlphaFoldDB" id="A0A6C0LEK6"/>